<dbReference type="EMBL" id="AOJG01000006">
    <property type="protein sequence ID" value="EMA63899.1"/>
    <property type="molecule type" value="Genomic_DNA"/>
</dbReference>
<name>M0P2Y3_9EURY</name>
<reference evidence="4 5" key="1">
    <citation type="journal article" date="2014" name="PLoS Genet.">
        <title>Phylogenetically driven sequencing of extremely halophilic archaea reveals strategies for static and dynamic osmo-response.</title>
        <authorList>
            <person name="Becker E.A."/>
            <person name="Seitzer P.M."/>
            <person name="Tritt A."/>
            <person name="Larsen D."/>
            <person name="Krusor M."/>
            <person name="Yao A.I."/>
            <person name="Wu D."/>
            <person name="Madern D."/>
            <person name="Eisen J.A."/>
            <person name="Darling A.E."/>
            <person name="Facciotti M.T."/>
        </authorList>
    </citation>
    <scope>NUCLEOTIDE SEQUENCE [LARGE SCALE GENOMIC DNA]</scope>
    <source>
        <strain evidence="4 5">DSM 21995</strain>
    </source>
</reference>
<dbReference type="Proteomes" id="UP000011650">
    <property type="component" value="Unassembled WGS sequence"/>
</dbReference>
<evidence type="ECO:0000313" key="5">
    <source>
        <dbReference type="Proteomes" id="UP000011650"/>
    </source>
</evidence>
<dbReference type="PATRIC" id="fig|1227482.3.peg.423"/>
<keyword evidence="1" id="KW-0805">Transcription regulation</keyword>
<sequence>MADTIQVELATAACDRCSVAALSERTALRRVRVDPVDERVDFVANEVPADPPSELELLEFAGKAHGRYDLNATASGSEGDAHGPCACAGFPPAFSSIPVLPREARIDDGELIATFVLTGYGELQAIVDALGPAEVRRILVDRDADEDGDGRPDVVPIDRSAVTERQATVAALAVEKGYFEPDGATADEIAADLGLAKSTVSEHLRLVTATVLSQLFGDE</sequence>
<dbReference type="Gene3D" id="1.10.10.10">
    <property type="entry name" value="Winged helix-like DNA-binding domain superfamily/Winged helix DNA-binding domain"/>
    <property type="match status" value="1"/>
</dbReference>
<keyword evidence="5" id="KW-1185">Reference proteome</keyword>
<dbReference type="InterPro" id="IPR036388">
    <property type="entry name" value="WH-like_DNA-bd_sf"/>
</dbReference>
<evidence type="ECO:0000256" key="1">
    <source>
        <dbReference type="ARBA" id="ARBA00023015"/>
    </source>
</evidence>
<proteinExistence type="predicted"/>
<organism evidence="4 5">
    <name type="scientific">Halorubrum lipolyticum DSM 21995</name>
    <dbReference type="NCBI Taxonomy" id="1227482"/>
    <lineage>
        <taxon>Archaea</taxon>
        <taxon>Methanobacteriati</taxon>
        <taxon>Methanobacteriota</taxon>
        <taxon>Stenosarchaea group</taxon>
        <taxon>Halobacteria</taxon>
        <taxon>Halobacteriales</taxon>
        <taxon>Haloferacaceae</taxon>
        <taxon>Halorubrum</taxon>
    </lineage>
</organism>
<dbReference type="PANTHER" id="PTHR34236">
    <property type="entry name" value="DIMETHYL SULFOXIDE REDUCTASE TRANSCRIPTIONAL ACTIVATOR"/>
    <property type="match status" value="1"/>
</dbReference>
<comment type="caution">
    <text evidence="4">The sequence shown here is derived from an EMBL/GenBank/DDBJ whole genome shotgun (WGS) entry which is preliminary data.</text>
</comment>
<keyword evidence="2" id="KW-0804">Transcription</keyword>
<dbReference type="AlphaFoldDB" id="M0P2Y3"/>
<evidence type="ECO:0000256" key="2">
    <source>
        <dbReference type="ARBA" id="ARBA00023163"/>
    </source>
</evidence>
<dbReference type="InterPro" id="IPR007050">
    <property type="entry name" value="HTH_bacterioopsin"/>
</dbReference>
<protein>
    <submittedName>
        <fullName evidence="4">Bacterio-opsin activator HTH domain protein</fullName>
    </submittedName>
</protein>
<gene>
    <name evidence="4" type="ORF">C469_02069</name>
</gene>
<accession>M0P2Y3</accession>
<dbReference type="STRING" id="1227482.C469_02069"/>
<dbReference type="PANTHER" id="PTHR34236:SF1">
    <property type="entry name" value="DIMETHYL SULFOXIDE REDUCTASE TRANSCRIPTIONAL ACTIVATOR"/>
    <property type="match status" value="1"/>
</dbReference>
<feature type="domain" description="HTH bat-type" evidence="3">
    <location>
        <begin position="163"/>
        <end position="211"/>
    </location>
</feature>
<dbReference type="Pfam" id="PF04967">
    <property type="entry name" value="HTH_10"/>
    <property type="match status" value="1"/>
</dbReference>
<dbReference type="RefSeq" id="WP_008003403.1">
    <property type="nucleotide sequence ID" value="NZ_AOJG01000006.1"/>
</dbReference>
<dbReference type="OrthoDB" id="329530at2157"/>
<evidence type="ECO:0000313" key="4">
    <source>
        <dbReference type="EMBL" id="EMA63899.1"/>
    </source>
</evidence>
<evidence type="ECO:0000259" key="3">
    <source>
        <dbReference type="Pfam" id="PF04967"/>
    </source>
</evidence>